<proteinExistence type="predicted"/>
<keyword evidence="2" id="KW-1185">Reference proteome</keyword>
<dbReference type="Proteomes" id="UP000269154">
    <property type="component" value="Unassembled WGS sequence"/>
</dbReference>
<dbReference type="InterPro" id="IPR018247">
    <property type="entry name" value="EF_Hand_1_Ca_BS"/>
</dbReference>
<dbReference type="EMBL" id="RCBY01000074">
    <property type="protein sequence ID" value="RQH42278.1"/>
    <property type="molecule type" value="Genomic_DNA"/>
</dbReference>
<comment type="caution">
    <text evidence="1">The sequence shown here is derived from an EMBL/GenBank/DDBJ whole genome shotgun (WGS) entry which is preliminary data.</text>
</comment>
<dbReference type="Pfam" id="PF06078">
    <property type="entry name" value="DUF937"/>
    <property type="match status" value="2"/>
</dbReference>
<organism evidence="1 2">
    <name type="scientific">Okeania hirsuta</name>
    <dbReference type="NCBI Taxonomy" id="1458930"/>
    <lineage>
        <taxon>Bacteria</taxon>
        <taxon>Bacillati</taxon>
        <taxon>Cyanobacteriota</taxon>
        <taxon>Cyanophyceae</taxon>
        <taxon>Oscillatoriophycideae</taxon>
        <taxon>Oscillatoriales</taxon>
        <taxon>Microcoleaceae</taxon>
        <taxon>Okeania</taxon>
    </lineage>
</organism>
<sequence length="173" mass="18145">MGLFDQIVGAINNPNQEASTSQLSSILGTVQQLSGNLGGDSGATQVAMSMLGGYVRSALQQKREESGNGAVQAIINQFAGTDPNPQAVESLFSANQITGIVQSISEKTGFDLSQIQNLLPTLVPLILNLLKTGNDTQNPNQASNNVLNSFLDADGDGDVDISDMMGMASRFLK</sequence>
<evidence type="ECO:0000313" key="1">
    <source>
        <dbReference type="EMBL" id="RQH42278.1"/>
    </source>
</evidence>
<dbReference type="AlphaFoldDB" id="A0A3N6PCF6"/>
<dbReference type="RefSeq" id="WP_124143785.1">
    <property type="nucleotide sequence ID" value="NZ_CAWOKI010000366.1"/>
</dbReference>
<gene>
    <name evidence="1" type="ORF">D5R40_14670</name>
</gene>
<reference evidence="1 2" key="1">
    <citation type="journal article" date="2018" name="ACS Chem. Biol.">
        <title>Ketoreductase domain dysfunction expands chemodiversity: malyngamide biosynthesis in the cyanobacterium Okeania hirsuta.</title>
        <authorList>
            <person name="Moss N.A."/>
            <person name="Leao T."/>
            <person name="Rankin M."/>
            <person name="McCullough T.M."/>
            <person name="Qu P."/>
            <person name="Korobeynikov A."/>
            <person name="Smith J.L."/>
            <person name="Gerwick L."/>
            <person name="Gerwick W.H."/>
        </authorList>
    </citation>
    <scope>NUCLEOTIDE SEQUENCE [LARGE SCALE GENOMIC DNA]</scope>
    <source>
        <strain evidence="1 2">PAB10Feb10-1</strain>
    </source>
</reference>
<protein>
    <submittedName>
        <fullName evidence="1">DUF937 domain-containing protein</fullName>
    </submittedName>
</protein>
<name>A0A3N6PCF6_9CYAN</name>
<accession>A0A3N6PCF6</accession>
<evidence type="ECO:0000313" key="2">
    <source>
        <dbReference type="Proteomes" id="UP000269154"/>
    </source>
</evidence>
<dbReference type="PROSITE" id="PS00018">
    <property type="entry name" value="EF_HAND_1"/>
    <property type="match status" value="1"/>
</dbReference>
<dbReference type="OrthoDB" id="530933at2"/>
<dbReference type="InterPro" id="IPR009282">
    <property type="entry name" value="DUF937"/>
</dbReference>